<dbReference type="Proteomes" id="UP000437709">
    <property type="component" value="Unassembled WGS sequence"/>
</dbReference>
<evidence type="ECO:0000259" key="3">
    <source>
        <dbReference type="PROSITE" id="PS50234"/>
    </source>
</evidence>
<dbReference type="PANTHER" id="PTHR37947">
    <property type="entry name" value="BLL2462 PROTEIN"/>
    <property type="match status" value="1"/>
</dbReference>
<organism evidence="4 5">
    <name type="scientific">Georgenia subflava</name>
    <dbReference type="NCBI Taxonomy" id="1622177"/>
    <lineage>
        <taxon>Bacteria</taxon>
        <taxon>Bacillati</taxon>
        <taxon>Actinomycetota</taxon>
        <taxon>Actinomycetes</taxon>
        <taxon>Micrococcales</taxon>
        <taxon>Bogoriellaceae</taxon>
        <taxon>Georgenia</taxon>
    </lineage>
</organism>
<feature type="transmembrane region" description="Helical" evidence="2">
    <location>
        <begin position="59"/>
        <end position="78"/>
    </location>
</feature>
<sequence>MAGRRPDGAAAGAVAGALMILRLVWPVWALVLVLGPLLVLCGAAWWRARRTRDGTSTSWLRRGAMVLCTLVIGLAPAVPAETQRVETNAEVFFVVDRTGSMAAEDYDGARPRLDGVRHDLVAVMNAVPGARYSVIAFDSQATRQLPLTTDGRAVRTWAETLRQEITFYSAGSTIDRPVRALTGALEGAAERNPANVRLVFFLSDGENTDGDDSSATGETVGYGHLAPLVDGGAVLGYGTAQGGQMRSYDGTDATGPGTDAPYITDDTQPGSPPAVSRIDERNLRQVAEGLGVQYSHRIAPTPVDDLVAGIDIEEIASDGRRDLSTYRDVYWPAAALLAVLVAWEALGLTSRWRRLQEVAA</sequence>
<evidence type="ECO:0000256" key="2">
    <source>
        <dbReference type="SAM" id="Phobius"/>
    </source>
</evidence>
<protein>
    <submittedName>
        <fullName evidence="4">VWA domain-containing protein</fullName>
    </submittedName>
</protein>
<dbReference type="Gene3D" id="3.40.50.410">
    <property type="entry name" value="von Willebrand factor, type A domain"/>
    <property type="match status" value="1"/>
</dbReference>
<evidence type="ECO:0000256" key="1">
    <source>
        <dbReference type="SAM" id="MobiDB-lite"/>
    </source>
</evidence>
<dbReference type="SUPFAM" id="SSF53300">
    <property type="entry name" value="vWA-like"/>
    <property type="match status" value="1"/>
</dbReference>
<dbReference type="PANTHER" id="PTHR37947:SF1">
    <property type="entry name" value="BLL2462 PROTEIN"/>
    <property type="match status" value="1"/>
</dbReference>
<dbReference type="InterPro" id="IPR036465">
    <property type="entry name" value="vWFA_dom_sf"/>
</dbReference>
<reference evidence="4 5" key="1">
    <citation type="submission" date="2019-10" db="EMBL/GenBank/DDBJ databases">
        <title>Georgenia wutianyii sp. nov. and Georgenia yuyongxinii sp. nov. isolated from plateau pika (Ochotona curzoniae) in the Qinghai-Tibet plateau of China.</title>
        <authorList>
            <person name="Tian Z."/>
        </authorList>
    </citation>
    <scope>NUCLEOTIDE SEQUENCE [LARGE SCALE GENOMIC DNA]</scope>
    <source>
        <strain evidence="4 5">JCM 19765</strain>
    </source>
</reference>
<dbReference type="AlphaFoldDB" id="A0A6N7EPS6"/>
<dbReference type="PROSITE" id="PS50234">
    <property type="entry name" value="VWFA"/>
    <property type="match status" value="1"/>
</dbReference>
<gene>
    <name evidence="4" type="ORF">GB881_17905</name>
</gene>
<dbReference type="Pfam" id="PF13519">
    <property type="entry name" value="VWA_2"/>
    <property type="match status" value="1"/>
</dbReference>
<evidence type="ECO:0000313" key="5">
    <source>
        <dbReference type="Proteomes" id="UP000437709"/>
    </source>
</evidence>
<accession>A0A6N7EPS6</accession>
<evidence type="ECO:0000313" key="4">
    <source>
        <dbReference type="EMBL" id="MPV38887.1"/>
    </source>
</evidence>
<comment type="caution">
    <text evidence="4">The sequence shown here is derived from an EMBL/GenBank/DDBJ whole genome shotgun (WGS) entry which is preliminary data.</text>
</comment>
<feature type="transmembrane region" description="Helical" evidence="2">
    <location>
        <begin position="27"/>
        <end position="47"/>
    </location>
</feature>
<name>A0A6N7EPS6_9MICO</name>
<feature type="region of interest" description="Disordered" evidence="1">
    <location>
        <begin position="251"/>
        <end position="272"/>
    </location>
</feature>
<keyword evidence="2" id="KW-0812">Transmembrane</keyword>
<feature type="domain" description="VWFA" evidence="3">
    <location>
        <begin position="90"/>
        <end position="212"/>
    </location>
</feature>
<dbReference type="EMBL" id="WHPC01000122">
    <property type="protein sequence ID" value="MPV38887.1"/>
    <property type="molecule type" value="Genomic_DNA"/>
</dbReference>
<proteinExistence type="predicted"/>
<dbReference type="OrthoDB" id="9814325at2"/>
<dbReference type="CDD" id="cd00198">
    <property type="entry name" value="vWFA"/>
    <property type="match status" value="1"/>
</dbReference>
<keyword evidence="2" id="KW-1133">Transmembrane helix</keyword>
<keyword evidence="2" id="KW-0472">Membrane</keyword>
<dbReference type="InterPro" id="IPR002035">
    <property type="entry name" value="VWF_A"/>
</dbReference>
<keyword evidence="5" id="KW-1185">Reference proteome</keyword>